<protein>
    <submittedName>
        <fullName evidence="1">Uncharacterized protein</fullName>
    </submittedName>
</protein>
<organism evidence="1 2">
    <name type="scientific">Dissostichus mawsoni</name>
    <name type="common">Antarctic cod</name>
    <dbReference type="NCBI Taxonomy" id="36200"/>
    <lineage>
        <taxon>Eukaryota</taxon>
        <taxon>Metazoa</taxon>
        <taxon>Chordata</taxon>
        <taxon>Craniata</taxon>
        <taxon>Vertebrata</taxon>
        <taxon>Euteleostomi</taxon>
        <taxon>Actinopterygii</taxon>
        <taxon>Neopterygii</taxon>
        <taxon>Teleostei</taxon>
        <taxon>Neoteleostei</taxon>
        <taxon>Acanthomorphata</taxon>
        <taxon>Eupercaria</taxon>
        <taxon>Perciformes</taxon>
        <taxon>Notothenioidei</taxon>
        <taxon>Nototheniidae</taxon>
        <taxon>Dissostichus</taxon>
    </lineage>
</organism>
<reference evidence="1 2" key="1">
    <citation type="submission" date="2020-03" db="EMBL/GenBank/DDBJ databases">
        <title>Dissostichus mawsoni Genome sequencing and assembly.</title>
        <authorList>
            <person name="Park H."/>
        </authorList>
    </citation>
    <scope>NUCLEOTIDE SEQUENCE [LARGE SCALE GENOMIC DNA]</scope>
    <source>
        <strain evidence="1">DM0001</strain>
        <tissue evidence="1">Muscle</tissue>
    </source>
</reference>
<name>A0A7J5Y880_DISMA</name>
<gene>
    <name evidence="1" type="ORF">F7725_002740</name>
</gene>
<accession>A0A7J5Y880</accession>
<dbReference type="AlphaFoldDB" id="A0A7J5Y880"/>
<keyword evidence="2" id="KW-1185">Reference proteome</keyword>
<evidence type="ECO:0000313" key="1">
    <source>
        <dbReference type="EMBL" id="KAF3845662.1"/>
    </source>
</evidence>
<dbReference type="EMBL" id="JAAKFY010000014">
    <property type="protein sequence ID" value="KAF3845662.1"/>
    <property type="molecule type" value="Genomic_DNA"/>
</dbReference>
<proteinExistence type="predicted"/>
<evidence type="ECO:0000313" key="2">
    <source>
        <dbReference type="Proteomes" id="UP000518266"/>
    </source>
</evidence>
<sequence>MPRPYVGCERTLALPVRRFSPPALHCGIILEFHHFSVRPWVASWTACLLSWCCTPLGRYAADRVNIYLVDYPLYCTTVMSSEHNLYYSTLYTHHWSATIPAAQRTWSGFRCPLLRADPNTLSGFHCPLLRADPNTWSGLHCPQPPKTDNNTLHSTSIPLPPISCSLPHC</sequence>
<dbReference type="Proteomes" id="UP000518266">
    <property type="component" value="Unassembled WGS sequence"/>
</dbReference>
<comment type="caution">
    <text evidence="1">The sequence shown here is derived from an EMBL/GenBank/DDBJ whole genome shotgun (WGS) entry which is preliminary data.</text>
</comment>